<organism evidence="4 5">
    <name type="scientific">Streptomyces carpinensis</name>
    <dbReference type="NCBI Taxonomy" id="66369"/>
    <lineage>
        <taxon>Bacteria</taxon>
        <taxon>Bacillati</taxon>
        <taxon>Actinomycetota</taxon>
        <taxon>Actinomycetes</taxon>
        <taxon>Kitasatosporales</taxon>
        <taxon>Streptomycetaceae</taxon>
        <taxon>Streptomyces</taxon>
    </lineage>
</organism>
<dbReference type="RefSeq" id="WP_143668203.1">
    <property type="nucleotide sequence ID" value="NZ_MUBM01000331.1"/>
</dbReference>
<keyword evidence="2" id="KW-1133">Transmembrane helix</keyword>
<keyword evidence="2" id="KW-0472">Membrane</keyword>
<evidence type="ECO:0000256" key="1">
    <source>
        <dbReference type="SAM" id="MobiDB-lite"/>
    </source>
</evidence>
<dbReference type="EMBL" id="JBEPCU010000079">
    <property type="protein sequence ID" value="MER6976934.1"/>
    <property type="molecule type" value="Genomic_DNA"/>
</dbReference>
<sequence length="306" mass="31504">MATPGWYPDPWHEGGGPAGHRWWDGTTWTEHVHAPQPPRGGKRRRGLVVGLVAGALILVAGGVTAAVVLTGGDGGRTAPSAHGSASPDRHTPSPSASHRAQPSPSGSAGENRHSGGSRPPGQRSAVTGHVDDTVNGLRVPVLRGWRGTSTKTGSGLGYGTVYHCPAVPADYCLPGGAYTRGIAHPGDLSLKELAQAEIGEVAQSTYGTNTSGRKDYGGITGHHRTAAGAVTVAGKKGYFIRWEVSTGKGPDAVVEAVVFPSPQVQGRYLLLGFGFDDTSRGPSVTDMQWITDGIERLDGGGSGISA</sequence>
<reference evidence="4 5" key="1">
    <citation type="submission" date="2024-06" db="EMBL/GenBank/DDBJ databases">
        <title>The Natural Products Discovery Center: Release of the First 8490 Sequenced Strains for Exploring Actinobacteria Biosynthetic Diversity.</title>
        <authorList>
            <person name="Kalkreuter E."/>
            <person name="Kautsar S.A."/>
            <person name="Yang D."/>
            <person name="Bader C.D."/>
            <person name="Teijaro C.N."/>
            <person name="Fluegel L."/>
            <person name="Davis C.M."/>
            <person name="Simpson J.R."/>
            <person name="Lauterbach L."/>
            <person name="Steele A.D."/>
            <person name="Gui C."/>
            <person name="Meng S."/>
            <person name="Li G."/>
            <person name="Viehrig K."/>
            <person name="Ye F."/>
            <person name="Su P."/>
            <person name="Kiefer A.F."/>
            <person name="Nichols A."/>
            <person name="Cepeda A.J."/>
            <person name="Yan W."/>
            <person name="Fan B."/>
            <person name="Jiang Y."/>
            <person name="Adhikari A."/>
            <person name="Zheng C.-J."/>
            <person name="Schuster L."/>
            <person name="Cowan T.M."/>
            <person name="Smanski M.J."/>
            <person name="Chevrette M.G."/>
            <person name="De Carvalho L.P.S."/>
            <person name="Shen B."/>
        </authorList>
    </citation>
    <scope>NUCLEOTIDE SEQUENCE [LARGE SCALE GENOMIC DNA]</scope>
    <source>
        <strain evidence="4 5">NPDC000634</strain>
    </source>
</reference>
<evidence type="ECO:0000259" key="3">
    <source>
        <dbReference type="Pfam" id="PF10708"/>
    </source>
</evidence>
<keyword evidence="2" id="KW-0812">Transmembrane</keyword>
<keyword evidence="5" id="KW-1185">Reference proteome</keyword>
<accession>A0ABV1VYB7</accession>
<feature type="region of interest" description="Disordered" evidence="1">
    <location>
        <begin position="76"/>
        <end position="133"/>
    </location>
</feature>
<name>A0ABV1VYB7_9ACTN</name>
<dbReference type="Proteomes" id="UP001458415">
    <property type="component" value="Unassembled WGS sequence"/>
</dbReference>
<evidence type="ECO:0000256" key="2">
    <source>
        <dbReference type="SAM" id="Phobius"/>
    </source>
</evidence>
<protein>
    <submittedName>
        <fullName evidence="4">DUF2510 domain-containing protein</fullName>
    </submittedName>
</protein>
<gene>
    <name evidence="4" type="ORF">ABT317_07835</name>
</gene>
<evidence type="ECO:0000313" key="4">
    <source>
        <dbReference type="EMBL" id="MER6976934.1"/>
    </source>
</evidence>
<feature type="transmembrane region" description="Helical" evidence="2">
    <location>
        <begin position="47"/>
        <end position="69"/>
    </location>
</feature>
<feature type="domain" description="DUF2510" evidence="3">
    <location>
        <begin position="4"/>
        <end position="38"/>
    </location>
</feature>
<proteinExistence type="predicted"/>
<feature type="compositionally biased region" description="Polar residues" evidence="1">
    <location>
        <begin position="92"/>
        <end position="108"/>
    </location>
</feature>
<dbReference type="InterPro" id="IPR018929">
    <property type="entry name" value="DUF2510"/>
</dbReference>
<dbReference type="Pfam" id="PF10708">
    <property type="entry name" value="DUF2510"/>
    <property type="match status" value="1"/>
</dbReference>
<comment type="caution">
    <text evidence="4">The sequence shown here is derived from an EMBL/GenBank/DDBJ whole genome shotgun (WGS) entry which is preliminary data.</text>
</comment>
<evidence type="ECO:0000313" key="5">
    <source>
        <dbReference type="Proteomes" id="UP001458415"/>
    </source>
</evidence>